<dbReference type="EMBL" id="AMGV01000001">
    <property type="protein sequence ID" value="KEF63555.1"/>
    <property type="molecule type" value="Genomic_DNA"/>
</dbReference>
<dbReference type="Proteomes" id="UP000027920">
    <property type="component" value="Unassembled WGS sequence"/>
</dbReference>
<dbReference type="STRING" id="1182545.A0A072Q6J8"/>
<dbReference type="AlphaFoldDB" id="A0A072Q6J8"/>
<dbReference type="Gene3D" id="3.40.50.10860">
    <property type="entry name" value="Leucine Dehydrogenase, chain A, domain 1"/>
    <property type="match status" value="1"/>
</dbReference>
<dbReference type="Gene3D" id="3.40.50.720">
    <property type="entry name" value="NAD(P)-binding Rossmann-like Domain"/>
    <property type="match status" value="1"/>
</dbReference>
<dbReference type="GO" id="GO:0004764">
    <property type="term" value="F:shikimate 3-dehydrogenase (NADP+) activity"/>
    <property type="evidence" value="ECO:0007669"/>
    <property type="project" value="InterPro"/>
</dbReference>
<dbReference type="SUPFAM" id="SSF51735">
    <property type="entry name" value="NAD(P)-binding Rossmann-fold domains"/>
    <property type="match status" value="1"/>
</dbReference>
<dbReference type="OrthoDB" id="204377at2759"/>
<dbReference type="PANTHER" id="PTHR21089:SF1">
    <property type="entry name" value="BIFUNCTIONAL 3-DEHYDROQUINATE DEHYDRATASE_SHIKIMATE DEHYDROGENASE, CHLOROPLASTIC"/>
    <property type="match status" value="1"/>
</dbReference>
<dbReference type="GeneID" id="25276479"/>
<dbReference type="HOGENOM" id="CLU_044063_1_0_1"/>
<proteinExistence type="predicted"/>
<dbReference type="GO" id="GO:0009423">
    <property type="term" value="P:chorismate biosynthetic process"/>
    <property type="evidence" value="ECO:0007669"/>
    <property type="project" value="TreeGrafter"/>
</dbReference>
<comment type="caution">
    <text evidence="1">The sequence shown here is derived from an EMBL/GenBank/DDBJ whole genome shotgun (WGS) entry which is preliminary data.</text>
</comment>
<evidence type="ECO:0000313" key="1">
    <source>
        <dbReference type="EMBL" id="KEF63555.1"/>
    </source>
</evidence>
<gene>
    <name evidence="1" type="ORF">A1O9_01533</name>
</gene>
<organism evidence="1 2">
    <name type="scientific">Exophiala aquamarina CBS 119918</name>
    <dbReference type="NCBI Taxonomy" id="1182545"/>
    <lineage>
        <taxon>Eukaryota</taxon>
        <taxon>Fungi</taxon>
        <taxon>Dikarya</taxon>
        <taxon>Ascomycota</taxon>
        <taxon>Pezizomycotina</taxon>
        <taxon>Eurotiomycetes</taxon>
        <taxon>Chaetothyriomycetidae</taxon>
        <taxon>Chaetothyriales</taxon>
        <taxon>Herpotrichiellaceae</taxon>
        <taxon>Exophiala</taxon>
    </lineage>
</organism>
<dbReference type="RefSeq" id="XP_013266145.1">
    <property type="nucleotide sequence ID" value="XM_013410691.1"/>
</dbReference>
<dbReference type="VEuPathDB" id="FungiDB:A1O9_01533"/>
<dbReference type="InterPro" id="IPR022893">
    <property type="entry name" value="Shikimate_DH_fam"/>
</dbReference>
<dbReference type="InterPro" id="IPR036291">
    <property type="entry name" value="NAD(P)-bd_dom_sf"/>
</dbReference>
<dbReference type="SUPFAM" id="SSF53223">
    <property type="entry name" value="Aminoacid dehydrogenase-like, N-terminal domain"/>
    <property type="match status" value="1"/>
</dbReference>
<protein>
    <submittedName>
        <fullName evidence="1">Uncharacterized protein</fullName>
    </submittedName>
</protein>
<dbReference type="PANTHER" id="PTHR21089">
    <property type="entry name" value="SHIKIMATE DEHYDROGENASE"/>
    <property type="match status" value="1"/>
</dbReference>
<keyword evidence="2" id="KW-1185">Reference proteome</keyword>
<accession>A0A072Q6J8</accession>
<name>A0A072Q6J8_9EURO</name>
<dbReference type="GO" id="GO:0019632">
    <property type="term" value="P:shikimate metabolic process"/>
    <property type="evidence" value="ECO:0007669"/>
    <property type="project" value="TreeGrafter"/>
</dbReference>
<dbReference type="InterPro" id="IPR046346">
    <property type="entry name" value="Aminoacid_DH-like_N_sf"/>
</dbReference>
<reference evidence="1 2" key="1">
    <citation type="submission" date="2013-03" db="EMBL/GenBank/DDBJ databases">
        <title>The Genome Sequence of Exophiala aquamarina CBS 119918.</title>
        <authorList>
            <consortium name="The Broad Institute Genomics Platform"/>
            <person name="Cuomo C."/>
            <person name="de Hoog S."/>
            <person name="Gorbushina A."/>
            <person name="Walker B."/>
            <person name="Young S.K."/>
            <person name="Zeng Q."/>
            <person name="Gargeya S."/>
            <person name="Fitzgerald M."/>
            <person name="Haas B."/>
            <person name="Abouelleil A."/>
            <person name="Allen A.W."/>
            <person name="Alvarado L."/>
            <person name="Arachchi H.M."/>
            <person name="Berlin A.M."/>
            <person name="Chapman S.B."/>
            <person name="Gainer-Dewar J."/>
            <person name="Goldberg J."/>
            <person name="Griggs A."/>
            <person name="Gujja S."/>
            <person name="Hansen M."/>
            <person name="Howarth C."/>
            <person name="Imamovic A."/>
            <person name="Ireland A."/>
            <person name="Larimer J."/>
            <person name="McCowan C."/>
            <person name="Murphy C."/>
            <person name="Pearson M."/>
            <person name="Poon T.W."/>
            <person name="Priest M."/>
            <person name="Roberts A."/>
            <person name="Saif S."/>
            <person name="Shea T."/>
            <person name="Sisk P."/>
            <person name="Sykes S."/>
            <person name="Wortman J."/>
            <person name="Nusbaum C."/>
            <person name="Birren B."/>
        </authorList>
    </citation>
    <scope>NUCLEOTIDE SEQUENCE [LARGE SCALE GENOMIC DNA]</scope>
    <source>
        <strain evidence="1 2">CBS 119918</strain>
    </source>
</reference>
<sequence>MPNKVKFMALVDDITGEARTIGAINTVFSRLDAHGKRRKIGTNTDCVGICETLRSRYASTDEITTTTGRPGLVVGAEAPLVVQSTLWTWLKPSEIYVVNRLKAEVQGLLSDFEKSMPGIKLRHVETLEQARSIPTPRVITGTVPSAHPKGPGEVLAWDICHAFRNRSGTIGTVLDMCYPPVRTRLLKVAERYGWKIMVGTEVLVQVAAAQNALWVEKVPPAAAVEEAVMALQARTKL</sequence>
<evidence type="ECO:0000313" key="2">
    <source>
        <dbReference type="Proteomes" id="UP000027920"/>
    </source>
</evidence>